<dbReference type="InterPro" id="IPR008489">
    <property type="entry name" value="DUF771"/>
</dbReference>
<accession>A0A4Z0JLY4</accession>
<dbReference type="Proteomes" id="UP000298021">
    <property type="component" value="Unassembled WGS sequence"/>
</dbReference>
<evidence type="ECO:0000313" key="2">
    <source>
        <dbReference type="Proteomes" id="UP000298021"/>
    </source>
</evidence>
<organism evidence="1 2">
    <name type="scientific">Companilactobacillus suantsaicola</name>
    <dbReference type="NCBI Taxonomy" id="2487723"/>
    <lineage>
        <taxon>Bacteria</taxon>
        <taxon>Bacillati</taxon>
        <taxon>Bacillota</taxon>
        <taxon>Bacilli</taxon>
        <taxon>Lactobacillales</taxon>
        <taxon>Lactobacillaceae</taxon>
        <taxon>Companilactobacillus</taxon>
    </lineage>
</organism>
<evidence type="ECO:0000313" key="1">
    <source>
        <dbReference type="EMBL" id="TGD24101.1"/>
    </source>
</evidence>
<dbReference type="OrthoDB" id="2187161at2"/>
<protein>
    <submittedName>
        <fullName evidence="1">DUF771 domain-containing protein</fullName>
    </submittedName>
</protein>
<dbReference type="EMBL" id="RKLY01000007">
    <property type="protein sequence ID" value="TGD24101.1"/>
    <property type="molecule type" value="Genomic_DNA"/>
</dbReference>
<comment type="caution">
    <text evidence="1">The sequence shown here is derived from an EMBL/GenBank/DDBJ whole genome shotgun (WGS) entry which is preliminary data.</text>
</comment>
<proteinExistence type="predicted"/>
<name>A0A4Z0JLY4_9LACO</name>
<sequence>MQEPAIEPFKGIPERDGYVLTWIRKDKLNELTNTTIDEGLELLPWACKIAGCSAPTLKKKLFRYRDVLDMDKGGCVRYSTGSGSPWKFQAPEFKEFVLTHKREFMKSEEI</sequence>
<reference evidence="1 2" key="1">
    <citation type="submission" date="2018-10" db="EMBL/GenBank/DDBJ databases">
        <title>Lactobacillus sp. R7 and Lactobacillus sp. R19 isolated from fermented mustard green product of Taiwan.</title>
        <authorList>
            <person name="Lin S.-T."/>
        </authorList>
    </citation>
    <scope>NUCLEOTIDE SEQUENCE [LARGE SCALE GENOMIC DNA]</scope>
    <source>
        <strain evidence="1 2">BCRC 81127</strain>
    </source>
</reference>
<keyword evidence="2" id="KW-1185">Reference proteome</keyword>
<dbReference type="Pfam" id="PF05595">
    <property type="entry name" value="DUF771"/>
    <property type="match status" value="1"/>
</dbReference>
<gene>
    <name evidence="1" type="ORF">EGT49_03945</name>
</gene>
<dbReference type="RefSeq" id="WP_135371710.1">
    <property type="nucleotide sequence ID" value="NZ_RKLY01000007.1"/>
</dbReference>
<dbReference type="AlphaFoldDB" id="A0A4Z0JLY4"/>